<feature type="region of interest" description="Disordered" evidence="1">
    <location>
        <begin position="137"/>
        <end position="156"/>
    </location>
</feature>
<accession>A1ZYP6</accession>
<dbReference type="EMBL" id="AAWS01000068">
    <property type="protein sequence ID" value="EAY24470.1"/>
    <property type="molecule type" value="Genomic_DNA"/>
</dbReference>
<dbReference type="RefSeq" id="WP_002704711.1">
    <property type="nucleotide sequence ID" value="NZ_AAWS01000068.1"/>
</dbReference>
<evidence type="ECO:0000313" key="3">
    <source>
        <dbReference type="Proteomes" id="UP000004095"/>
    </source>
</evidence>
<protein>
    <submittedName>
        <fullName evidence="2">Uncharacterized protein</fullName>
    </submittedName>
</protein>
<comment type="caution">
    <text evidence="2">The sequence shown here is derived from an EMBL/GenBank/DDBJ whole genome shotgun (WGS) entry which is preliminary data.</text>
</comment>
<dbReference type="Proteomes" id="UP000004095">
    <property type="component" value="Unassembled WGS sequence"/>
</dbReference>
<evidence type="ECO:0000256" key="1">
    <source>
        <dbReference type="SAM" id="MobiDB-lite"/>
    </source>
</evidence>
<dbReference type="AlphaFoldDB" id="A1ZYP6"/>
<organism evidence="2 3">
    <name type="scientific">Microscilla marina ATCC 23134</name>
    <dbReference type="NCBI Taxonomy" id="313606"/>
    <lineage>
        <taxon>Bacteria</taxon>
        <taxon>Pseudomonadati</taxon>
        <taxon>Bacteroidota</taxon>
        <taxon>Cytophagia</taxon>
        <taxon>Cytophagales</taxon>
        <taxon>Microscillaceae</taxon>
        <taxon>Microscilla</taxon>
    </lineage>
</organism>
<gene>
    <name evidence="2" type="ORF">M23134_06457</name>
</gene>
<proteinExistence type="predicted"/>
<reference evidence="2 3" key="1">
    <citation type="submission" date="2007-01" db="EMBL/GenBank/DDBJ databases">
        <authorList>
            <person name="Haygood M."/>
            <person name="Podell S."/>
            <person name="Anderson C."/>
            <person name="Hopkinson B."/>
            <person name="Roe K."/>
            <person name="Barbeau K."/>
            <person name="Gaasterland T."/>
            <person name="Ferriera S."/>
            <person name="Johnson J."/>
            <person name="Kravitz S."/>
            <person name="Beeson K."/>
            <person name="Sutton G."/>
            <person name="Rogers Y.-H."/>
            <person name="Friedman R."/>
            <person name="Frazier M."/>
            <person name="Venter J.C."/>
        </authorList>
    </citation>
    <scope>NUCLEOTIDE SEQUENCE [LARGE SCALE GENOMIC DNA]</scope>
    <source>
        <strain evidence="2 3">ATCC 23134</strain>
    </source>
</reference>
<evidence type="ECO:0000313" key="2">
    <source>
        <dbReference type="EMBL" id="EAY24470.1"/>
    </source>
</evidence>
<name>A1ZYP6_MICM2</name>
<sequence>MTQIKQYNKEELRAILPEAFQRYRDQATLLVLSDTNIFADDPGGQSLAVKHSHKFHTRIFRFQNPEYAEGRQEQAFGVIEDVEEEEATPKVGKTSAKATAKKVVESEPIVEDNVEDKDDISANLTKQVKAEEKAAEAKKAATTVRKSGTAGVKAKK</sequence>
<keyword evidence="3" id="KW-1185">Reference proteome</keyword>